<feature type="non-terminal residue" evidence="1">
    <location>
        <position position="1"/>
    </location>
</feature>
<comment type="caution">
    <text evidence="1">The sequence shown here is derived from an EMBL/GenBank/DDBJ whole genome shotgun (WGS) entry which is preliminary data.</text>
</comment>
<dbReference type="EMBL" id="BARV01013947">
    <property type="protein sequence ID" value="GAI27804.1"/>
    <property type="molecule type" value="Genomic_DNA"/>
</dbReference>
<evidence type="ECO:0000313" key="1">
    <source>
        <dbReference type="EMBL" id="GAI27804.1"/>
    </source>
</evidence>
<sequence>KETLKIDFKRGIDVFIDNHKPIIKIIIPEL</sequence>
<accession>X1PA54</accession>
<reference evidence="1" key="1">
    <citation type="journal article" date="2014" name="Front. Microbiol.">
        <title>High frequency of phylogenetically diverse reductive dehalogenase-homologous genes in deep subseafloor sedimentary metagenomes.</title>
        <authorList>
            <person name="Kawai M."/>
            <person name="Futagami T."/>
            <person name="Toyoda A."/>
            <person name="Takaki Y."/>
            <person name="Nishi S."/>
            <person name="Hori S."/>
            <person name="Arai W."/>
            <person name="Tsubouchi T."/>
            <person name="Morono Y."/>
            <person name="Uchiyama I."/>
            <person name="Ito T."/>
            <person name="Fujiyama A."/>
            <person name="Inagaki F."/>
            <person name="Takami H."/>
        </authorList>
    </citation>
    <scope>NUCLEOTIDE SEQUENCE</scope>
    <source>
        <strain evidence="1">Expedition CK06-06</strain>
    </source>
</reference>
<organism evidence="1">
    <name type="scientific">marine sediment metagenome</name>
    <dbReference type="NCBI Taxonomy" id="412755"/>
    <lineage>
        <taxon>unclassified sequences</taxon>
        <taxon>metagenomes</taxon>
        <taxon>ecological metagenomes</taxon>
    </lineage>
</organism>
<protein>
    <submittedName>
        <fullName evidence="1">Uncharacterized protein</fullName>
    </submittedName>
</protein>
<gene>
    <name evidence="1" type="ORF">S06H3_24784</name>
</gene>
<dbReference type="AlphaFoldDB" id="X1PA54"/>
<proteinExistence type="predicted"/>
<name>X1PA54_9ZZZZ</name>